<reference evidence="2 3" key="1">
    <citation type="journal article" date="2015" name="Proc. Natl. Acad. Sci. U.S.A.">
        <title>The resurrection genome of Boea hygrometrica: A blueprint for survival of dehydration.</title>
        <authorList>
            <person name="Xiao L."/>
            <person name="Yang G."/>
            <person name="Zhang L."/>
            <person name="Yang X."/>
            <person name="Zhao S."/>
            <person name="Ji Z."/>
            <person name="Zhou Q."/>
            <person name="Hu M."/>
            <person name="Wang Y."/>
            <person name="Chen M."/>
            <person name="Xu Y."/>
            <person name="Jin H."/>
            <person name="Xiao X."/>
            <person name="Hu G."/>
            <person name="Bao F."/>
            <person name="Hu Y."/>
            <person name="Wan P."/>
            <person name="Li L."/>
            <person name="Deng X."/>
            <person name="Kuang T."/>
            <person name="Xiang C."/>
            <person name="Zhu J.K."/>
            <person name="Oliver M.J."/>
            <person name="He Y."/>
        </authorList>
    </citation>
    <scope>NUCLEOTIDE SEQUENCE [LARGE SCALE GENOMIC DNA]</scope>
    <source>
        <strain evidence="3">cv. XS01</strain>
    </source>
</reference>
<name>A0A2Z7BJR0_9LAMI</name>
<dbReference type="Proteomes" id="UP000250235">
    <property type="component" value="Unassembled WGS sequence"/>
</dbReference>
<sequence>MSNITGDEGSFSSGEVQQSQEEKLLQQNQSFAPATTNSSNGSTSTAKKKRNLPGTPGKSHILKYGVFALTAEGDGVWIIKLI</sequence>
<evidence type="ECO:0000313" key="3">
    <source>
        <dbReference type="Proteomes" id="UP000250235"/>
    </source>
</evidence>
<feature type="region of interest" description="Disordered" evidence="1">
    <location>
        <begin position="1"/>
        <end position="60"/>
    </location>
</feature>
<dbReference type="AlphaFoldDB" id="A0A2Z7BJR0"/>
<feature type="compositionally biased region" description="Low complexity" evidence="1">
    <location>
        <begin position="35"/>
        <end position="45"/>
    </location>
</feature>
<evidence type="ECO:0000313" key="2">
    <source>
        <dbReference type="EMBL" id="KZV32368.1"/>
    </source>
</evidence>
<protein>
    <submittedName>
        <fullName evidence="2">Uncharacterized protein</fullName>
    </submittedName>
</protein>
<evidence type="ECO:0000256" key="1">
    <source>
        <dbReference type="SAM" id="MobiDB-lite"/>
    </source>
</evidence>
<organism evidence="2 3">
    <name type="scientific">Dorcoceras hygrometricum</name>
    <dbReference type="NCBI Taxonomy" id="472368"/>
    <lineage>
        <taxon>Eukaryota</taxon>
        <taxon>Viridiplantae</taxon>
        <taxon>Streptophyta</taxon>
        <taxon>Embryophyta</taxon>
        <taxon>Tracheophyta</taxon>
        <taxon>Spermatophyta</taxon>
        <taxon>Magnoliopsida</taxon>
        <taxon>eudicotyledons</taxon>
        <taxon>Gunneridae</taxon>
        <taxon>Pentapetalae</taxon>
        <taxon>asterids</taxon>
        <taxon>lamiids</taxon>
        <taxon>Lamiales</taxon>
        <taxon>Gesneriaceae</taxon>
        <taxon>Didymocarpoideae</taxon>
        <taxon>Trichosporeae</taxon>
        <taxon>Loxocarpinae</taxon>
        <taxon>Dorcoceras</taxon>
    </lineage>
</organism>
<feature type="compositionally biased region" description="Polar residues" evidence="1">
    <location>
        <begin position="1"/>
        <end position="34"/>
    </location>
</feature>
<keyword evidence="3" id="KW-1185">Reference proteome</keyword>
<proteinExistence type="predicted"/>
<gene>
    <name evidence="2" type="ORF">F511_03651</name>
</gene>
<dbReference type="EMBL" id="KV006883">
    <property type="protein sequence ID" value="KZV32368.1"/>
    <property type="molecule type" value="Genomic_DNA"/>
</dbReference>
<accession>A0A2Z7BJR0</accession>
<dbReference type="OrthoDB" id="1739981at2759"/>